<dbReference type="Pfam" id="PF09037">
    <property type="entry name" value="Sulphotransf"/>
    <property type="match status" value="1"/>
</dbReference>
<evidence type="ECO:0000313" key="3">
    <source>
        <dbReference type="Proteomes" id="UP000609531"/>
    </source>
</evidence>
<accession>A0A934IG68</accession>
<dbReference type="AlphaFoldDB" id="A0A934IG68"/>
<dbReference type="SUPFAM" id="SSF52540">
    <property type="entry name" value="P-loop containing nucleoside triphosphate hydrolases"/>
    <property type="match status" value="1"/>
</dbReference>
<gene>
    <name evidence="2" type="ORF">JCR33_01750</name>
</gene>
<comment type="caution">
    <text evidence="2">The sequence shown here is derived from an EMBL/GenBank/DDBJ whole genome shotgun (WGS) entry which is preliminary data.</text>
</comment>
<sequence length="236" mass="26615">MTVICMTPRSGSSYLGSVLRENGFGTTQEHFRIVGGSLERDAEKLKGKSYEGYFREKVQRLTENGYFSVKLDWPQFVPLYFSSVFATYLNNANFVYLTRSDILAQAISRYVATVTGYFHTTNEGGVQEGVVPFDYEGIRKHLDYLVTMQGDWERFFASEGLLPVRITYEEVATNPTEAFAKIAQAIGAPVPENVVTKTEFGVTRTSENERLRKAFVAEHRQRMRKGAAALAGRMLT</sequence>
<dbReference type="InterPro" id="IPR024628">
    <property type="entry name" value="Sulfotransferase_Stf0_dom"/>
</dbReference>
<evidence type="ECO:0000259" key="1">
    <source>
        <dbReference type="Pfam" id="PF09037"/>
    </source>
</evidence>
<protein>
    <submittedName>
        <fullName evidence="2">Sulfotransferase domain-containing protein</fullName>
    </submittedName>
</protein>
<evidence type="ECO:0000313" key="2">
    <source>
        <dbReference type="EMBL" id="MBJ3774391.1"/>
    </source>
</evidence>
<feature type="domain" description="Sulphotransferase Stf0" evidence="1">
    <location>
        <begin position="88"/>
        <end position="191"/>
    </location>
</feature>
<organism evidence="2 3">
    <name type="scientific">Acuticoccus mangrovi</name>
    <dbReference type="NCBI Taxonomy" id="2796142"/>
    <lineage>
        <taxon>Bacteria</taxon>
        <taxon>Pseudomonadati</taxon>
        <taxon>Pseudomonadota</taxon>
        <taxon>Alphaproteobacteria</taxon>
        <taxon>Hyphomicrobiales</taxon>
        <taxon>Amorphaceae</taxon>
        <taxon>Acuticoccus</taxon>
    </lineage>
</organism>
<dbReference type="RefSeq" id="WP_198880275.1">
    <property type="nucleotide sequence ID" value="NZ_JAEKJA010000001.1"/>
</dbReference>
<dbReference type="InterPro" id="IPR027417">
    <property type="entry name" value="P-loop_NTPase"/>
</dbReference>
<keyword evidence="3" id="KW-1185">Reference proteome</keyword>
<name>A0A934IG68_9HYPH</name>
<proteinExistence type="predicted"/>
<dbReference type="EMBL" id="JAEKJA010000001">
    <property type="protein sequence ID" value="MBJ3774391.1"/>
    <property type="molecule type" value="Genomic_DNA"/>
</dbReference>
<dbReference type="Gene3D" id="3.40.50.300">
    <property type="entry name" value="P-loop containing nucleotide triphosphate hydrolases"/>
    <property type="match status" value="1"/>
</dbReference>
<reference evidence="2" key="1">
    <citation type="submission" date="2020-12" db="EMBL/GenBank/DDBJ databases">
        <title>Bacterial taxonomy.</title>
        <authorList>
            <person name="Pan X."/>
        </authorList>
    </citation>
    <scope>NUCLEOTIDE SEQUENCE</scope>
    <source>
        <strain evidence="2">B2012</strain>
    </source>
</reference>
<dbReference type="Proteomes" id="UP000609531">
    <property type="component" value="Unassembled WGS sequence"/>
</dbReference>